<proteinExistence type="predicted"/>
<accession>A0A8S5RID5</accession>
<name>A0A8S5RID5_9VIRU</name>
<sequence>MFIYGIAEVSILSADSLIKVAKSKLAILLLRSPYLLGSTPF</sequence>
<organism evidence="1">
    <name type="scientific">virus sp. ctML55</name>
    <dbReference type="NCBI Taxonomy" id="2827627"/>
    <lineage>
        <taxon>Viruses</taxon>
    </lineage>
</organism>
<reference evidence="1" key="1">
    <citation type="journal article" date="2021" name="Proc. Natl. Acad. Sci. U.S.A.">
        <title>A Catalog of Tens of Thousands of Viruses from Human Metagenomes Reveals Hidden Associations with Chronic Diseases.</title>
        <authorList>
            <person name="Tisza M.J."/>
            <person name="Buck C.B."/>
        </authorList>
    </citation>
    <scope>NUCLEOTIDE SEQUENCE</scope>
    <source>
        <strain evidence="1">CtML55</strain>
    </source>
</reference>
<evidence type="ECO:0000313" key="1">
    <source>
        <dbReference type="EMBL" id="DAE30939.1"/>
    </source>
</evidence>
<dbReference type="EMBL" id="BK059105">
    <property type="protein sequence ID" value="DAE30939.1"/>
    <property type="molecule type" value="Genomic_DNA"/>
</dbReference>
<protein>
    <submittedName>
        <fullName evidence="1">Uncharacterized protein</fullName>
    </submittedName>
</protein>